<name>A0A7I8KM68_SPIIN</name>
<evidence type="ECO:0000256" key="4">
    <source>
        <dbReference type="ARBA" id="ARBA00047761"/>
    </source>
</evidence>
<comment type="catalytic activity">
    <reaction evidence="5">
        <text>O-phospho-L-threonyl-[protein] + H2O = L-threonyl-[protein] + phosphate</text>
        <dbReference type="Rhea" id="RHEA:47004"/>
        <dbReference type="Rhea" id="RHEA-COMP:11060"/>
        <dbReference type="Rhea" id="RHEA-COMP:11605"/>
        <dbReference type="ChEBI" id="CHEBI:15377"/>
        <dbReference type="ChEBI" id="CHEBI:30013"/>
        <dbReference type="ChEBI" id="CHEBI:43474"/>
        <dbReference type="ChEBI" id="CHEBI:61977"/>
        <dbReference type="EC" id="3.1.3.16"/>
    </reaction>
</comment>
<dbReference type="GO" id="GO:0004722">
    <property type="term" value="F:protein serine/threonine phosphatase activity"/>
    <property type="evidence" value="ECO:0007669"/>
    <property type="project" value="UniProtKB-EC"/>
</dbReference>
<dbReference type="SUPFAM" id="SSF81606">
    <property type="entry name" value="PP2C-like"/>
    <property type="match status" value="1"/>
</dbReference>
<evidence type="ECO:0000313" key="7">
    <source>
        <dbReference type="EMBL" id="CAA7398897.1"/>
    </source>
</evidence>
<keyword evidence="3" id="KW-0904">Protein phosphatase</keyword>
<evidence type="ECO:0000259" key="6">
    <source>
        <dbReference type="PROSITE" id="PS51746"/>
    </source>
</evidence>
<dbReference type="InterPro" id="IPR001932">
    <property type="entry name" value="PPM-type_phosphatase-like_dom"/>
</dbReference>
<evidence type="ECO:0000256" key="2">
    <source>
        <dbReference type="ARBA" id="ARBA00022801"/>
    </source>
</evidence>
<evidence type="ECO:0000313" key="8">
    <source>
        <dbReference type="Proteomes" id="UP000663760"/>
    </source>
</evidence>
<dbReference type="EMBL" id="LR746270">
    <property type="protein sequence ID" value="CAA7398897.1"/>
    <property type="molecule type" value="Genomic_DNA"/>
</dbReference>
<feature type="domain" description="PPM-type phosphatase" evidence="6">
    <location>
        <begin position="78"/>
        <end position="280"/>
    </location>
</feature>
<dbReference type="AlphaFoldDB" id="A0A7I8KM68"/>
<proteinExistence type="predicted"/>
<protein>
    <recommendedName>
        <fullName evidence="1">protein-serine/threonine phosphatase</fullName>
        <ecNumber evidence="1">3.1.3.16</ecNumber>
    </recommendedName>
</protein>
<dbReference type="PROSITE" id="PS51746">
    <property type="entry name" value="PPM_2"/>
    <property type="match status" value="1"/>
</dbReference>
<dbReference type="OrthoDB" id="613268at2759"/>
<dbReference type="Proteomes" id="UP000663760">
    <property type="component" value="Chromosome 7"/>
</dbReference>
<accession>A0A7I8KM68</accession>
<organism evidence="7 8">
    <name type="scientific">Spirodela intermedia</name>
    <name type="common">Intermediate duckweed</name>
    <dbReference type="NCBI Taxonomy" id="51605"/>
    <lineage>
        <taxon>Eukaryota</taxon>
        <taxon>Viridiplantae</taxon>
        <taxon>Streptophyta</taxon>
        <taxon>Embryophyta</taxon>
        <taxon>Tracheophyta</taxon>
        <taxon>Spermatophyta</taxon>
        <taxon>Magnoliopsida</taxon>
        <taxon>Liliopsida</taxon>
        <taxon>Araceae</taxon>
        <taxon>Lemnoideae</taxon>
        <taxon>Spirodela</taxon>
    </lineage>
</organism>
<dbReference type="PANTHER" id="PTHR47992">
    <property type="entry name" value="PROTEIN PHOSPHATASE"/>
    <property type="match status" value="1"/>
</dbReference>
<evidence type="ECO:0000256" key="3">
    <source>
        <dbReference type="ARBA" id="ARBA00022912"/>
    </source>
</evidence>
<keyword evidence="2" id="KW-0378">Hydrolase</keyword>
<dbReference type="SMART" id="SM00332">
    <property type="entry name" value="PP2Cc"/>
    <property type="match status" value="1"/>
</dbReference>
<sequence length="281" mass="30532">MLSRENLEGLRRRIATQVEDVHGVLQKLKAIEIREITRRAINGGKKKVPWRQRRMKKEKIPVKSGVVSHGHHVVERSPHQCVVVQKGRADLSELWFFAASDQHQEDGALKLLQAHLFEQELAGIGGAREIKEAMREVHAAAAPPGGLATAVLLEGEVLVAGGSGGYRAVVSRGGTAVQIGGRRRKRLLIGVPEKLCRAGAGAGDCDDEKGRSPVAQAERMTSETEMMIIASGGVWEVMGNQEAVDLISHVEDAQEAARRLADEALARMTKSPVACIVVRFE</sequence>
<reference evidence="7" key="1">
    <citation type="submission" date="2020-02" db="EMBL/GenBank/DDBJ databases">
        <authorList>
            <person name="Scholz U."/>
            <person name="Mascher M."/>
            <person name="Fiebig A."/>
        </authorList>
    </citation>
    <scope>NUCLEOTIDE SEQUENCE</scope>
</reference>
<gene>
    <name evidence="7" type="ORF">SI8410_07009567</name>
</gene>
<dbReference type="InterPro" id="IPR036457">
    <property type="entry name" value="PPM-type-like_dom_sf"/>
</dbReference>
<comment type="catalytic activity">
    <reaction evidence="4">
        <text>O-phospho-L-seryl-[protein] + H2O = L-seryl-[protein] + phosphate</text>
        <dbReference type="Rhea" id="RHEA:20629"/>
        <dbReference type="Rhea" id="RHEA-COMP:9863"/>
        <dbReference type="Rhea" id="RHEA-COMP:11604"/>
        <dbReference type="ChEBI" id="CHEBI:15377"/>
        <dbReference type="ChEBI" id="CHEBI:29999"/>
        <dbReference type="ChEBI" id="CHEBI:43474"/>
        <dbReference type="ChEBI" id="CHEBI:83421"/>
        <dbReference type="EC" id="3.1.3.16"/>
    </reaction>
</comment>
<evidence type="ECO:0000256" key="1">
    <source>
        <dbReference type="ARBA" id="ARBA00013081"/>
    </source>
</evidence>
<dbReference type="EC" id="3.1.3.16" evidence="1"/>
<keyword evidence="8" id="KW-1185">Reference proteome</keyword>
<dbReference type="Pfam" id="PF00481">
    <property type="entry name" value="PP2C"/>
    <property type="match status" value="1"/>
</dbReference>
<dbReference type="InterPro" id="IPR015655">
    <property type="entry name" value="PP2C"/>
</dbReference>
<dbReference type="Gene3D" id="3.60.40.10">
    <property type="entry name" value="PPM-type phosphatase domain"/>
    <property type="match status" value="1"/>
</dbReference>
<evidence type="ECO:0000256" key="5">
    <source>
        <dbReference type="ARBA" id="ARBA00048336"/>
    </source>
</evidence>